<name>A0ABM9X6P3_9RHOB</name>
<reference evidence="2 3" key="1">
    <citation type="submission" date="2007-11" db="EMBL/GenBank/DDBJ databases">
        <authorList>
            <person name="Wagner-Dobler I."/>
            <person name="Ferriera S."/>
            <person name="Johnson J."/>
            <person name="Kravitz S."/>
            <person name="Beeson K."/>
            <person name="Sutton G."/>
            <person name="Rogers Y.-H."/>
            <person name="Friedman R."/>
            <person name="Frazier M."/>
            <person name="Venter J.C."/>
        </authorList>
    </citation>
    <scope>NUCLEOTIDE SEQUENCE [LARGE SCALE GENOMIC DNA]</scope>
    <source>
        <strain evidence="2 3">HEL-45</strain>
    </source>
</reference>
<keyword evidence="1" id="KW-0812">Transmembrane</keyword>
<protein>
    <recommendedName>
        <fullName evidence="4">Flp pilus assembly protein, pilin Flp</fullName>
    </recommendedName>
</protein>
<feature type="transmembrane region" description="Helical" evidence="1">
    <location>
        <begin position="20"/>
        <end position="38"/>
    </location>
</feature>
<keyword evidence="3" id="KW-1185">Reference proteome</keyword>
<proteinExistence type="predicted"/>
<dbReference type="RefSeq" id="WP_007119141.1">
    <property type="nucleotide sequence ID" value="NZ_ABID01000002.1"/>
</dbReference>
<accession>A0ABM9X6P3</accession>
<evidence type="ECO:0008006" key="4">
    <source>
        <dbReference type="Google" id="ProtNLM"/>
    </source>
</evidence>
<keyword evidence="1" id="KW-1133">Transmembrane helix</keyword>
<evidence type="ECO:0000256" key="1">
    <source>
        <dbReference type="SAM" id="Phobius"/>
    </source>
</evidence>
<gene>
    <name evidence="2" type="ORF">OIHEL45_09688</name>
</gene>
<evidence type="ECO:0000313" key="3">
    <source>
        <dbReference type="Proteomes" id="UP000003257"/>
    </source>
</evidence>
<sequence length="55" mass="6015">MPRFFKGFASDQSGAVSVDWVVLTAFLIGMTILLLGVFSNSVGELLEYIQVQMTS</sequence>
<keyword evidence="1" id="KW-0472">Membrane</keyword>
<dbReference type="Proteomes" id="UP000003257">
    <property type="component" value="Unassembled WGS sequence"/>
</dbReference>
<evidence type="ECO:0000313" key="2">
    <source>
        <dbReference type="EMBL" id="EDQ05003.1"/>
    </source>
</evidence>
<dbReference type="EMBL" id="ABID01000002">
    <property type="protein sequence ID" value="EDQ05003.1"/>
    <property type="molecule type" value="Genomic_DNA"/>
</dbReference>
<organism evidence="2 3">
    <name type="scientific">Sulfitobacter indolifex HEL-45</name>
    <dbReference type="NCBI Taxonomy" id="391624"/>
    <lineage>
        <taxon>Bacteria</taxon>
        <taxon>Pseudomonadati</taxon>
        <taxon>Pseudomonadota</taxon>
        <taxon>Alphaproteobacteria</taxon>
        <taxon>Rhodobacterales</taxon>
        <taxon>Roseobacteraceae</taxon>
        <taxon>Sulfitobacter</taxon>
    </lineage>
</organism>
<comment type="caution">
    <text evidence="2">The sequence shown here is derived from an EMBL/GenBank/DDBJ whole genome shotgun (WGS) entry which is preliminary data.</text>
</comment>